<evidence type="ECO:0000259" key="9">
    <source>
        <dbReference type="PROSITE" id="PS51405"/>
    </source>
</evidence>
<keyword evidence="6" id="KW-0408">Iron</keyword>
<dbReference type="EMBL" id="KV417516">
    <property type="protein sequence ID" value="KZP26146.1"/>
    <property type="molecule type" value="Genomic_DNA"/>
</dbReference>
<dbReference type="AlphaFoldDB" id="A0A166PJ27"/>
<dbReference type="PROSITE" id="PS51405">
    <property type="entry name" value="HEME_HALOPEROXIDASE"/>
    <property type="match status" value="1"/>
</dbReference>
<evidence type="ECO:0000256" key="4">
    <source>
        <dbReference type="ARBA" id="ARBA00022723"/>
    </source>
</evidence>
<name>A0A166PJ27_9AGAM</name>
<reference evidence="10 11" key="1">
    <citation type="journal article" date="2016" name="Mol. Biol. Evol.">
        <title>Comparative Genomics of Early-Diverging Mushroom-Forming Fungi Provides Insights into the Origins of Lignocellulose Decay Capabilities.</title>
        <authorList>
            <person name="Nagy L.G."/>
            <person name="Riley R."/>
            <person name="Tritt A."/>
            <person name="Adam C."/>
            <person name="Daum C."/>
            <person name="Floudas D."/>
            <person name="Sun H."/>
            <person name="Yadav J.S."/>
            <person name="Pangilinan J."/>
            <person name="Larsson K.H."/>
            <person name="Matsuura K."/>
            <person name="Barry K."/>
            <person name="Labutti K."/>
            <person name="Kuo R."/>
            <person name="Ohm R.A."/>
            <person name="Bhattacharya S.S."/>
            <person name="Shirouzu T."/>
            <person name="Yoshinaga Y."/>
            <person name="Martin F.M."/>
            <person name="Grigoriev I.V."/>
            <person name="Hibbett D.S."/>
        </authorList>
    </citation>
    <scope>NUCLEOTIDE SEQUENCE [LARGE SCALE GENOMIC DNA]</scope>
    <source>
        <strain evidence="10 11">CBS 109695</strain>
    </source>
</reference>
<sequence>MSAIAMPSEKCVAHNHLRGTCPVTGTSNNFCAPQPGDVRSPCPALNTLANHGYLPRNGKHISLPAFARALQAGYRLSAVLAWFLSIGAFILLLQFTPLSLSDIARHNYIEHDASLVHNNTPLEDEYAPSDINHALVDALMADGQDGLMSAAHVGKARVRRENESPALDRLHAEIARGEMAIALRVLAAASAPDAGIPLAWLRTWIREETFPAGWAPSRTVGLMDAVRESGKIRAAMNALVAAQTRRRGASMRSDE</sequence>
<feature type="transmembrane region" description="Helical" evidence="8">
    <location>
        <begin position="76"/>
        <end position="95"/>
    </location>
</feature>
<dbReference type="PANTHER" id="PTHR33577">
    <property type="entry name" value="STERIGMATOCYSTIN BIOSYNTHESIS PEROXIDASE STCC-RELATED"/>
    <property type="match status" value="1"/>
</dbReference>
<dbReference type="GO" id="GO:0004601">
    <property type="term" value="F:peroxidase activity"/>
    <property type="evidence" value="ECO:0007669"/>
    <property type="project" value="UniProtKB-KW"/>
</dbReference>
<keyword evidence="8" id="KW-1133">Transmembrane helix</keyword>
<dbReference type="InterPro" id="IPR036851">
    <property type="entry name" value="Chloroperoxidase-like_sf"/>
</dbReference>
<comment type="cofactor">
    <cofactor evidence="1">
        <name>heme b</name>
        <dbReference type="ChEBI" id="CHEBI:60344"/>
    </cofactor>
</comment>
<dbReference type="PANTHER" id="PTHR33577:SF9">
    <property type="entry name" value="PEROXIDASE STCC"/>
    <property type="match status" value="1"/>
</dbReference>
<evidence type="ECO:0000313" key="11">
    <source>
        <dbReference type="Proteomes" id="UP000076532"/>
    </source>
</evidence>
<keyword evidence="2" id="KW-0575">Peroxidase</keyword>
<evidence type="ECO:0000256" key="2">
    <source>
        <dbReference type="ARBA" id="ARBA00022559"/>
    </source>
</evidence>
<evidence type="ECO:0000256" key="6">
    <source>
        <dbReference type="ARBA" id="ARBA00023004"/>
    </source>
</evidence>
<keyword evidence="11" id="KW-1185">Reference proteome</keyword>
<dbReference type="Proteomes" id="UP000076532">
    <property type="component" value="Unassembled WGS sequence"/>
</dbReference>
<feature type="domain" description="Heme haloperoxidase family profile" evidence="9">
    <location>
        <begin position="26"/>
        <end position="227"/>
    </location>
</feature>
<dbReference type="GO" id="GO:0046872">
    <property type="term" value="F:metal ion binding"/>
    <property type="evidence" value="ECO:0007669"/>
    <property type="project" value="UniProtKB-KW"/>
</dbReference>
<evidence type="ECO:0000256" key="1">
    <source>
        <dbReference type="ARBA" id="ARBA00001970"/>
    </source>
</evidence>
<proteinExistence type="inferred from homology"/>
<keyword evidence="5" id="KW-0560">Oxidoreductase</keyword>
<evidence type="ECO:0000256" key="5">
    <source>
        <dbReference type="ARBA" id="ARBA00023002"/>
    </source>
</evidence>
<evidence type="ECO:0000256" key="7">
    <source>
        <dbReference type="ARBA" id="ARBA00025795"/>
    </source>
</evidence>
<evidence type="ECO:0000256" key="3">
    <source>
        <dbReference type="ARBA" id="ARBA00022617"/>
    </source>
</evidence>
<dbReference type="SUPFAM" id="SSF47571">
    <property type="entry name" value="Cloroperoxidase"/>
    <property type="match status" value="1"/>
</dbReference>
<evidence type="ECO:0000256" key="8">
    <source>
        <dbReference type="SAM" id="Phobius"/>
    </source>
</evidence>
<dbReference type="Pfam" id="PF01328">
    <property type="entry name" value="Peroxidase_2"/>
    <property type="match status" value="1"/>
</dbReference>
<evidence type="ECO:0000313" key="10">
    <source>
        <dbReference type="EMBL" id="KZP26146.1"/>
    </source>
</evidence>
<dbReference type="STRING" id="436010.A0A166PJ27"/>
<keyword evidence="8" id="KW-0472">Membrane</keyword>
<keyword evidence="3" id="KW-0349">Heme</keyword>
<organism evidence="10 11">
    <name type="scientific">Athelia psychrophila</name>
    <dbReference type="NCBI Taxonomy" id="1759441"/>
    <lineage>
        <taxon>Eukaryota</taxon>
        <taxon>Fungi</taxon>
        <taxon>Dikarya</taxon>
        <taxon>Basidiomycota</taxon>
        <taxon>Agaricomycotina</taxon>
        <taxon>Agaricomycetes</taxon>
        <taxon>Agaricomycetidae</taxon>
        <taxon>Atheliales</taxon>
        <taxon>Atheliaceae</taxon>
        <taxon>Athelia</taxon>
    </lineage>
</organism>
<dbReference type="OrthoDB" id="407298at2759"/>
<accession>A0A166PJ27</accession>
<keyword evidence="8" id="KW-0812">Transmembrane</keyword>
<protein>
    <submittedName>
        <fullName evidence="10">Cloroperoxidase</fullName>
    </submittedName>
</protein>
<comment type="similarity">
    <text evidence="7">Belongs to the chloroperoxidase family.</text>
</comment>
<gene>
    <name evidence="10" type="ORF">FIBSPDRAFT_918258</name>
</gene>
<keyword evidence="4" id="KW-0479">Metal-binding</keyword>
<dbReference type="InterPro" id="IPR000028">
    <property type="entry name" value="Chloroperoxidase"/>
</dbReference>
<dbReference type="Gene3D" id="1.10.489.10">
    <property type="entry name" value="Chloroperoxidase-like"/>
    <property type="match status" value="1"/>
</dbReference>